<reference evidence="4 5" key="2">
    <citation type="submission" date="2024-05" db="EMBL/GenBank/DDBJ databases">
        <authorList>
            <person name="Chen Y."/>
            <person name="Shah S."/>
            <person name="Dougan E. K."/>
            <person name="Thang M."/>
            <person name="Chan C."/>
        </authorList>
    </citation>
    <scope>NUCLEOTIDE SEQUENCE [LARGE SCALE GENOMIC DNA]</scope>
</reference>
<feature type="transmembrane region" description="Helical" evidence="2">
    <location>
        <begin position="571"/>
        <end position="592"/>
    </location>
</feature>
<feature type="region of interest" description="Disordered" evidence="1">
    <location>
        <begin position="1"/>
        <end position="20"/>
    </location>
</feature>
<evidence type="ECO:0000256" key="1">
    <source>
        <dbReference type="SAM" id="MobiDB-lite"/>
    </source>
</evidence>
<evidence type="ECO:0000313" key="4">
    <source>
        <dbReference type="EMBL" id="CAL4778074.1"/>
    </source>
</evidence>
<evidence type="ECO:0000256" key="2">
    <source>
        <dbReference type="SAM" id="Phobius"/>
    </source>
</evidence>
<keyword evidence="5" id="KW-1185">Reference proteome</keyword>
<dbReference type="Pfam" id="PF13367">
    <property type="entry name" value="PrsW-protease"/>
    <property type="match status" value="1"/>
</dbReference>
<organism evidence="3">
    <name type="scientific">Cladocopium goreaui</name>
    <dbReference type="NCBI Taxonomy" id="2562237"/>
    <lineage>
        <taxon>Eukaryota</taxon>
        <taxon>Sar</taxon>
        <taxon>Alveolata</taxon>
        <taxon>Dinophyceae</taxon>
        <taxon>Suessiales</taxon>
        <taxon>Symbiodiniaceae</taxon>
        <taxon>Cladocopium</taxon>
    </lineage>
</organism>
<dbReference type="EMBL" id="CAMXCT030001510">
    <property type="protein sequence ID" value="CAL4778074.1"/>
    <property type="molecule type" value="Genomic_DNA"/>
</dbReference>
<feature type="compositionally biased region" description="Basic and acidic residues" evidence="1">
    <location>
        <begin position="774"/>
        <end position="784"/>
    </location>
</feature>
<proteinExistence type="predicted"/>
<evidence type="ECO:0000313" key="3">
    <source>
        <dbReference type="EMBL" id="CAI3990762.1"/>
    </source>
</evidence>
<protein>
    <submittedName>
        <fullName evidence="3">Uncharacterized protein</fullName>
    </submittedName>
</protein>
<reference evidence="3" key="1">
    <citation type="submission" date="2022-10" db="EMBL/GenBank/DDBJ databases">
        <authorList>
            <person name="Chen Y."/>
            <person name="Dougan E. K."/>
            <person name="Chan C."/>
            <person name="Rhodes N."/>
            <person name="Thang M."/>
        </authorList>
    </citation>
    <scope>NUCLEOTIDE SEQUENCE</scope>
</reference>
<feature type="transmembrane region" description="Helical" evidence="2">
    <location>
        <begin position="370"/>
        <end position="392"/>
    </location>
</feature>
<accession>A0A9P1CGL1</accession>
<keyword evidence="2" id="KW-1133">Transmembrane helix</keyword>
<dbReference type="GO" id="GO:0008233">
    <property type="term" value="F:peptidase activity"/>
    <property type="evidence" value="ECO:0007669"/>
    <property type="project" value="InterPro"/>
</dbReference>
<name>A0A9P1CGL1_9DINO</name>
<dbReference type="InterPro" id="IPR026898">
    <property type="entry name" value="PrsW"/>
</dbReference>
<comment type="caution">
    <text evidence="3">The sequence shown here is derived from an EMBL/GenBank/DDBJ whole genome shotgun (WGS) entry which is preliminary data.</text>
</comment>
<keyword evidence="2" id="KW-0812">Transmembrane</keyword>
<feature type="compositionally biased region" description="Low complexity" evidence="1">
    <location>
        <begin position="786"/>
        <end position="820"/>
    </location>
</feature>
<gene>
    <name evidence="3" type="ORF">C1SCF055_LOCUS17720</name>
</gene>
<feature type="transmembrane region" description="Helical" evidence="2">
    <location>
        <begin position="177"/>
        <end position="197"/>
    </location>
</feature>
<feature type="compositionally biased region" description="Basic and acidic residues" evidence="1">
    <location>
        <begin position="745"/>
        <end position="766"/>
    </location>
</feature>
<feature type="transmembrane region" description="Helical" evidence="2">
    <location>
        <begin position="98"/>
        <end position="121"/>
    </location>
</feature>
<feature type="region of interest" description="Disordered" evidence="1">
    <location>
        <begin position="745"/>
        <end position="822"/>
    </location>
</feature>
<dbReference type="Proteomes" id="UP001152797">
    <property type="component" value="Unassembled WGS sequence"/>
</dbReference>
<feature type="transmembrane region" description="Helical" evidence="2">
    <location>
        <begin position="142"/>
        <end position="165"/>
    </location>
</feature>
<feature type="transmembrane region" description="Helical" evidence="2">
    <location>
        <begin position="68"/>
        <end position="86"/>
    </location>
</feature>
<dbReference type="OrthoDB" id="10265491at2759"/>
<keyword evidence="2" id="KW-0472">Membrane</keyword>
<feature type="transmembrane region" description="Helical" evidence="2">
    <location>
        <begin position="209"/>
        <end position="236"/>
    </location>
</feature>
<evidence type="ECO:0000313" key="5">
    <source>
        <dbReference type="Proteomes" id="UP001152797"/>
    </source>
</evidence>
<dbReference type="EMBL" id="CAMXCT010001510">
    <property type="protein sequence ID" value="CAI3990762.1"/>
    <property type="molecule type" value="Genomic_DNA"/>
</dbReference>
<sequence length="1631" mass="177335">MSSPGDLNGVPVSAPEAPQDGLRERGSFIVFGRALGPSPFTDPGFAHHANSEFVDLSREYEYPLQYRNLKGLGLISAVGFGCLYIAGDANMLKQPETVLLVVVGFLALLFAGCFFCCVNCLHFLCAPASPPQLLSRTELRHLLGTTACTFWTILLLVAGGLKHFITAQPGERWLEEALFIIESFGAIVVLVPSWYLVNRFSKEPVKAGLIMSMFWAGAIFSAECAGIFNTLLLLIWTAADPDCNATMPVGPKWPMEAPSGGCVAKANLEWVLTPGIVEESFKFMVLLRLVTSLEEAMKSKALTRFPRMSTISCMPCCGWFLKFAASPAVVVLCGMAAGAGFGSLENVQYIAKLSGVVKATGSILPASVRIFTAMLHIAMTGTCSFFLAISLFSQRKRPFVKFIGWIMMVIGHGSYDAFCTFQAEMPVDECFTRVECYDDKQREVCVFSRTGKLAECSCKDGVDEETRKCASNSTAVLVESEEAKVVLEVADAKKADVPIHEMQITQVTNVMATAGAIPGWYHGTTPKVVDRIHAALNASRTEKFWCAKDLRESYVCGPAVVEWWPGAWTSWLLGTGIIVLFCLLACIGLPVVERDFHSRQQQAAAEAANPRAHPVTFTAAHPAPHGVHRRAMRLRPTGAQSLFARSRCFSDSFSARFEEETAPKRAKPFRKFRREGASGYLEDVTNSKLRRMGRAKQTKALFDSPEETRTKTHWKARFRVDSSILDESLHVELGVLEKIIKEGRKEREETRQQHLRRAAKEKEMRARQGQVIREINRPDVENLERSPSVVSPAVSTGSASASAAEVSPSDTAPSDAASSDGKIGEETVLTEEAGADENPSDSEVLKEILSPRQLMARVRLVQPPSAKAPKILNREELVKAIVDHKKNTQDRGRLSQLLAQLEPELPRLAPSHCASLLLALPRPAPPWSAQLLHRLARQADALNTHTLVTVLLGIARVQKLAVLQSFDDKQMIATCEAALAALLPFAKAVLRLAQELQAMEAASLAIGCAKATLRCSRTMRSLSTALLPHLQAADSPLLGRDVLACLAAFGASSVVEDDFLTAASGFLRSLDLEEVDLWEALQHLPQPKAARFIEVLNLELGGRGAGVVLKFLATGGRVQPVRAKLLQAFRGPRMEQLPCEPAVAMKLAGLLEDQALIDSFATVAAASAKSWQRRDVLACADAISSLPMTNAVAQLWQTLCSGSPSPSEALSLLTAAVKASVSGSIDPQPLVTAAARATGADWPHVLLALGERCQLQKLGWRVPLALLRDALEVPCVASMDEAALVRAFEWLCNDQTAADLQESLLPLILLRILERAPVPLVHRSLCTAGSSTAAPALAAAVQLLHNSQILEGLWPELLQENSAKLAVALGALGLANHSTCAWLKRQDMRFIEKRFSAANLQCQGGSLHDLVADFPGTSETWQLAYVAAVEGDRELAERLLHQGNVTLEPRTAMECYALHLLRCYLDDLEIDDVTIKMLQDPQFRSALQHMGLRGCQFTAATVELPSSLIIDACPLSAIPGIAVLRRRMAKARASQDVEVISLPYNGASAMEFASLVAKVLLSFKPSAFAHLSQHIGKVLTDLPYQQKEAGVRRWQSAPITESKASRRGRKVAAAAAARLNSERSITVSDEN</sequence>
<dbReference type="EMBL" id="CAMXCT020001510">
    <property type="protein sequence ID" value="CAL1144137.1"/>
    <property type="molecule type" value="Genomic_DNA"/>
</dbReference>